<dbReference type="RefSeq" id="WP_425435414.1">
    <property type="nucleotide sequence ID" value="NZ_FNPH01000007.1"/>
</dbReference>
<organism evidence="2 3">
    <name type="scientific">Micromonospora pattaloongensis</name>
    <dbReference type="NCBI Taxonomy" id="405436"/>
    <lineage>
        <taxon>Bacteria</taxon>
        <taxon>Bacillati</taxon>
        <taxon>Actinomycetota</taxon>
        <taxon>Actinomycetes</taxon>
        <taxon>Micromonosporales</taxon>
        <taxon>Micromonosporaceae</taxon>
        <taxon>Micromonospora</taxon>
    </lineage>
</organism>
<dbReference type="InterPro" id="IPR049244">
    <property type="entry name" value="DUF6879"/>
</dbReference>
<evidence type="ECO:0000259" key="1">
    <source>
        <dbReference type="Pfam" id="PF21806"/>
    </source>
</evidence>
<dbReference type="AlphaFoldDB" id="A0A1H3R761"/>
<evidence type="ECO:0000313" key="3">
    <source>
        <dbReference type="Proteomes" id="UP000242415"/>
    </source>
</evidence>
<keyword evidence="3" id="KW-1185">Reference proteome</keyword>
<gene>
    <name evidence="2" type="ORF">SAMN05444365_10785</name>
</gene>
<proteinExistence type="predicted"/>
<dbReference type="Pfam" id="PF21806">
    <property type="entry name" value="DUF6879"/>
    <property type="match status" value="1"/>
</dbReference>
<sequence>MGAIITDPDAFQRLFEDFQHAAFKLEVRRSYGLASEDEPFQTFRLGQAHAL</sequence>
<name>A0A1H3R761_9ACTN</name>
<accession>A0A1H3R761</accession>
<dbReference type="EMBL" id="FNPH01000007">
    <property type="protein sequence ID" value="SDZ21145.1"/>
    <property type="molecule type" value="Genomic_DNA"/>
</dbReference>
<dbReference type="Proteomes" id="UP000242415">
    <property type="component" value="Unassembled WGS sequence"/>
</dbReference>
<evidence type="ECO:0000313" key="2">
    <source>
        <dbReference type="EMBL" id="SDZ21145.1"/>
    </source>
</evidence>
<protein>
    <recommendedName>
        <fullName evidence="1">DUF6879 domain-containing protein</fullName>
    </recommendedName>
</protein>
<feature type="domain" description="DUF6879" evidence="1">
    <location>
        <begin position="9"/>
        <end position="46"/>
    </location>
</feature>
<reference evidence="3" key="1">
    <citation type="submission" date="2016-10" db="EMBL/GenBank/DDBJ databases">
        <authorList>
            <person name="Varghese N."/>
            <person name="Submissions S."/>
        </authorList>
    </citation>
    <scope>NUCLEOTIDE SEQUENCE [LARGE SCALE GENOMIC DNA]</scope>
    <source>
        <strain evidence="3">DSM 45245</strain>
    </source>
</reference>